<reference evidence="1 2" key="1">
    <citation type="journal article" date="2019" name="Commun. Biol.">
        <title>The bagworm genome reveals a unique fibroin gene that provides high tensile strength.</title>
        <authorList>
            <person name="Kono N."/>
            <person name="Nakamura H."/>
            <person name="Ohtoshi R."/>
            <person name="Tomita M."/>
            <person name="Numata K."/>
            <person name="Arakawa K."/>
        </authorList>
    </citation>
    <scope>NUCLEOTIDE SEQUENCE [LARGE SCALE GENOMIC DNA]</scope>
</reference>
<evidence type="ECO:0000313" key="1">
    <source>
        <dbReference type="EMBL" id="GBP80457.1"/>
    </source>
</evidence>
<sequence>MAPPGYLCKSLFVQLLTGTPVSIDDNAYTDNRCSRSQLVDRANGQFLLHENPMNVRGTFQSEMPREIRLWKQPSKLI</sequence>
<organism evidence="1 2">
    <name type="scientific">Eumeta variegata</name>
    <name type="common">Bagworm moth</name>
    <name type="synonym">Eumeta japonica</name>
    <dbReference type="NCBI Taxonomy" id="151549"/>
    <lineage>
        <taxon>Eukaryota</taxon>
        <taxon>Metazoa</taxon>
        <taxon>Ecdysozoa</taxon>
        <taxon>Arthropoda</taxon>
        <taxon>Hexapoda</taxon>
        <taxon>Insecta</taxon>
        <taxon>Pterygota</taxon>
        <taxon>Neoptera</taxon>
        <taxon>Endopterygota</taxon>
        <taxon>Lepidoptera</taxon>
        <taxon>Glossata</taxon>
        <taxon>Ditrysia</taxon>
        <taxon>Tineoidea</taxon>
        <taxon>Psychidae</taxon>
        <taxon>Oiketicinae</taxon>
        <taxon>Eumeta</taxon>
    </lineage>
</organism>
<proteinExistence type="predicted"/>
<dbReference type="Proteomes" id="UP000299102">
    <property type="component" value="Unassembled WGS sequence"/>
</dbReference>
<evidence type="ECO:0000313" key="2">
    <source>
        <dbReference type="Proteomes" id="UP000299102"/>
    </source>
</evidence>
<name>A0A4C1Z1G6_EUMVA</name>
<dbReference type="EMBL" id="BGZK01001463">
    <property type="protein sequence ID" value="GBP80457.1"/>
    <property type="molecule type" value="Genomic_DNA"/>
</dbReference>
<dbReference type="AlphaFoldDB" id="A0A4C1Z1G6"/>
<protein>
    <submittedName>
        <fullName evidence="1">Uncharacterized protein</fullName>
    </submittedName>
</protein>
<gene>
    <name evidence="1" type="ORF">EVAR_53298_1</name>
</gene>
<accession>A0A4C1Z1G6</accession>
<comment type="caution">
    <text evidence="1">The sequence shown here is derived from an EMBL/GenBank/DDBJ whole genome shotgun (WGS) entry which is preliminary data.</text>
</comment>
<keyword evidence="2" id="KW-1185">Reference proteome</keyword>